<keyword evidence="2" id="KW-1185">Reference proteome</keyword>
<dbReference type="Proteomes" id="UP000008914">
    <property type="component" value="Chromosome"/>
</dbReference>
<protein>
    <recommendedName>
        <fullName evidence="3">DUF732 domain-containing protein</fullName>
    </recommendedName>
</protein>
<dbReference type="HOGENOM" id="CLU_3008202_0_0_11"/>
<evidence type="ECO:0008006" key="3">
    <source>
        <dbReference type="Google" id="ProtNLM"/>
    </source>
</evidence>
<proteinExistence type="predicted"/>
<dbReference type="STRING" id="710696.Intca_3321"/>
<organism evidence="1 2">
    <name type="scientific">Intrasporangium calvum (strain ATCC 23552 / DSM 43043 / JCM 3097 / NBRC 12989 / NCIMB 10167 / NRRL B-3866 / 7 KIP)</name>
    <dbReference type="NCBI Taxonomy" id="710696"/>
    <lineage>
        <taxon>Bacteria</taxon>
        <taxon>Bacillati</taxon>
        <taxon>Actinomycetota</taxon>
        <taxon>Actinomycetes</taxon>
        <taxon>Micrococcales</taxon>
        <taxon>Intrasporangiaceae</taxon>
        <taxon>Intrasporangium</taxon>
    </lineage>
</organism>
<evidence type="ECO:0000313" key="2">
    <source>
        <dbReference type="Proteomes" id="UP000008914"/>
    </source>
</evidence>
<gene>
    <name evidence="1" type="ordered locus">Intca_3321</name>
</gene>
<reference evidence="1 2" key="1">
    <citation type="journal article" date="2010" name="Stand. Genomic Sci.">
        <title>Complete genome sequence of Intrasporangium calvum type strain (7 KIP).</title>
        <authorList>
            <person name="Del Rio T.G."/>
            <person name="Chertkov O."/>
            <person name="Yasawong M."/>
            <person name="Lucas S."/>
            <person name="Deshpande S."/>
            <person name="Cheng J.F."/>
            <person name="Detter C."/>
            <person name="Tapia R."/>
            <person name="Han C."/>
            <person name="Goodwin L."/>
            <person name="Pitluck S."/>
            <person name="Liolios K."/>
            <person name="Ivanova N."/>
            <person name="Mavromatis K."/>
            <person name="Pati A."/>
            <person name="Chen A."/>
            <person name="Palaniappan K."/>
            <person name="Land M."/>
            <person name="Hauser L."/>
            <person name="Chang Y.J."/>
            <person name="Jeffries C.D."/>
            <person name="Rohde M."/>
            <person name="Pukall R."/>
            <person name="Sikorski J."/>
            <person name="Goker M."/>
            <person name="Woyke T."/>
            <person name="Bristow J."/>
            <person name="Eisen J.A."/>
            <person name="Markowitz V."/>
            <person name="Hugenholtz P."/>
            <person name="Kyrpides N.C."/>
            <person name="Klenk H.P."/>
            <person name="Lapidus A."/>
        </authorList>
    </citation>
    <scope>NUCLEOTIDE SEQUENCE [LARGE SCALE GENOMIC DNA]</scope>
    <source>
        <strain evidence="2">ATCC 23552 / DSM 43043 / JCM 3097 / NBRC 12989 / 7 KIP</strain>
    </source>
</reference>
<dbReference type="EMBL" id="CP002343">
    <property type="protein sequence ID" value="ADU49804.1"/>
    <property type="molecule type" value="Genomic_DNA"/>
</dbReference>
<accession>E6SEC7</accession>
<name>E6SEC7_INTC7</name>
<dbReference type="KEGG" id="ica:Intca_3321"/>
<sequence>MPALQNGATLREIAVDAAGRPLGNEGDQLRTKQLLAAAVESLCPDYEDQVADLKLP</sequence>
<dbReference type="RefSeq" id="WP_013494116.1">
    <property type="nucleotide sequence ID" value="NC_014830.1"/>
</dbReference>
<evidence type="ECO:0000313" key="1">
    <source>
        <dbReference type="EMBL" id="ADU49804.1"/>
    </source>
</evidence>
<dbReference type="AlphaFoldDB" id="E6SEC7"/>